<gene>
    <name evidence="5" type="ORF">DSTB1V02_LOCUS33</name>
</gene>
<dbReference type="EMBL" id="CAJPEV010000002">
    <property type="protein sequence ID" value="CAG0878508.1"/>
    <property type="molecule type" value="Genomic_DNA"/>
</dbReference>
<evidence type="ECO:0000256" key="2">
    <source>
        <dbReference type="SAM" id="Coils"/>
    </source>
</evidence>
<feature type="domain" description="C2H2-type" evidence="4">
    <location>
        <begin position="231"/>
        <end position="253"/>
    </location>
</feature>
<evidence type="ECO:0000313" key="5">
    <source>
        <dbReference type="EMBL" id="CAD7239994.1"/>
    </source>
</evidence>
<dbReference type="AlphaFoldDB" id="A0A7R8WXL1"/>
<dbReference type="SMART" id="SM00355">
    <property type="entry name" value="ZnF_C2H2"/>
    <property type="match status" value="2"/>
</dbReference>
<feature type="region of interest" description="Disordered" evidence="3">
    <location>
        <begin position="385"/>
        <end position="459"/>
    </location>
</feature>
<dbReference type="PROSITE" id="PS00028">
    <property type="entry name" value="ZINC_FINGER_C2H2_1"/>
    <property type="match status" value="1"/>
</dbReference>
<keyword evidence="1" id="KW-0863">Zinc-finger</keyword>
<sequence>MEVENSEEDATDTPPKARTVIQSVELVDKLVHGMTGGRHHTEISHQARETHISVTATGVQFKEDGAFIELTDLLVYTTPFPQSGSSGITVWFPFGQPNVVVCTWSSSIMDGAPNFVLNWRASRSFTSNRGHGGWGNQTHRHLNLHPMSKPWMTEEIREEMRKKRELQDALKSCGEESGSSILYEFREQRKKVNHLLQKAEAEWMLQNPKQAEVLLLSERGKGGRGDSIKPYGCDSCDRHYRTKAELESHLKEHVKCPWPGGCPLVAHPKILEKHIMNQHMTGLAEKLTALNTPEEISLWRSERKKWASLPEGGEEDGCKREEEEEGCMKEEEEEGCMKEEEEEGCMKEEEVEGCMKEEEEEGCMKEEEVEGCMKEEEEEGCMKEEEVEGCMKEEEEEGCMKEEEEEGCMKEEEEEGGRGRGFLTGDPEGAPVGEREFQYMKRDNERDDDEEDPDSHIDLVPFRGTLGMVLGDTDPKLRELFLVEDRTEDRNEKTEVSLEQQPESEITDSEWEDGEVRDDGNKNGRMPSSLQTLMGAYASSSPSPPPTPTPLDSKSSLASEKNQSNLHKAKDGEVESHVPERSQGRRRWGNNRRKRQRRNSTHEESLKKKPRFIPRRRTTLLEKKKVTFLQIFRLEYKT</sequence>
<name>A0A7R8WXL1_9CRUS</name>
<dbReference type="PROSITE" id="PS50157">
    <property type="entry name" value="ZINC_FINGER_C2H2_2"/>
    <property type="match status" value="1"/>
</dbReference>
<evidence type="ECO:0000256" key="1">
    <source>
        <dbReference type="PROSITE-ProRule" id="PRU00042"/>
    </source>
</evidence>
<feature type="compositionally biased region" description="Basic residues" evidence="3">
    <location>
        <begin position="584"/>
        <end position="599"/>
    </location>
</feature>
<organism evidence="5">
    <name type="scientific">Darwinula stevensoni</name>
    <dbReference type="NCBI Taxonomy" id="69355"/>
    <lineage>
        <taxon>Eukaryota</taxon>
        <taxon>Metazoa</taxon>
        <taxon>Ecdysozoa</taxon>
        <taxon>Arthropoda</taxon>
        <taxon>Crustacea</taxon>
        <taxon>Oligostraca</taxon>
        <taxon>Ostracoda</taxon>
        <taxon>Podocopa</taxon>
        <taxon>Podocopida</taxon>
        <taxon>Darwinulocopina</taxon>
        <taxon>Darwinuloidea</taxon>
        <taxon>Darwinulidae</taxon>
        <taxon>Darwinula</taxon>
    </lineage>
</organism>
<dbReference type="OrthoDB" id="273070at2759"/>
<feature type="compositionally biased region" description="Acidic residues" evidence="3">
    <location>
        <begin position="393"/>
        <end position="415"/>
    </location>
</feature>
<keyword evidence="6" id="KW-1185">Reference proteome</keyword>
<keyword evidence="2" id="KW-0175">Coiled coil</keyword>
<evidence type="ECO:0000256" key="3">
    <source>
        <dbReference type="SAM" id="MobiDB-lite"/>
    </source>
</evidence>
<protein>
    <recommendedName>
        <fullName evidence="4">C2H2-type domain-containing protein</fullName>
    </recommendedName>
</protein>
<feature type="compositionally biased region" description="Basic and acidic residues" evidence="3">
    <location>
        <begin position="433"/>
        <end position="445"/>
    </location>
</feature>
<feature type="compositionally biased region" description="Acidic residues" evidence="3">
    <location>
        <begin position="505"/>
        <end position="516"/>
    </location>
</feature>
<evidence type="ECO:0000259" key="4">
    <source>
        <dbReference type="PROSITE" id="PS50157"/>
    </source>
</evidence>
<reference evidence="5" key="1">
    <citation type="submission" date="2020-11" db="EMBL/GenBank/DDBJ databases">
        <authorList>
            <person name="Tran Van P."/>
        </authorList>
    </citation>
    <scope>NUCLEOTIDE SEQUENCE</scope>
</reference>
<dbReference type="Proteomes" id="UP000677054">
    <property type="component" value="Unassembled WGS sequence"/>
</dbReference>
<dbReference type="GO" id="GO:0008270">
    <property type="term" value="F:zinc ion binding"/>
    <property type="evidence" value="ECO:0007669"/>
    <property type="project" value="UniProtKB-KW"/>
</dbReference>
<feature type="coiled-coil region" evidence="2">
    <location>
        <begin position="156"/>
        <end position="202"/>
    </location>
</feature>
<evidence type="ECO:0000313" key="6">
    <source>
        <dbReference type="Proteomes" id="UP000677054"/>
    </source>
</evidence>
<keyword evidence="1" id="KW-0479">Metal-binding</keyword>
<feature type="compositionally biased region" description="Basic and acidic residues" evidence="3">
    <location>
        <begin position="568"/>
        <end position="583"/>
    </location>
</feature>
<dbReference type="EMBL" id="LR899519">
    <property type="protein sequence ID" value="CAD7239994.1"/>
    <property type="molecule type" value="Genomic_DNA"/>
</dbReference>
<feature type="region of interest" description="Disordered" evidence="3">
    <location>
        <begin position="484"/>
        <end position="612"/>
    </location>
</feature>
<accession>A0A7R8WXL1</accession>
<feature type="compositionally biased region" description="Basic and acidic residues" evidence="3">
    <location>
        <begin position="484"/>
        <end position="496"/>
    </location>
</feature>
<dbReference type="InterPro" id="IPR013087">
    <property type="entry name" value="Znf_C2H2_type"/>
</dbReference>
<keyword evidence="1" id="KW-0862">Zinc</keyword>
<proteinExistence type="predicted"/>